<keyword evidence="9" id="KW-0798">TonB box</keyword>
<gene>
    <name evidence="15" type="ORF">FDY93_18125</name>
</gene>
<dbReference type="InterPro" id="IPR036942">
    <property type="entry name" value="Beta-barrel_TonB_sf"/>
</dbReference>
<organism evidence="15 16">
    <name type="scientific">Microbulbifer harenosus</name>
    <dbReference type="NCBI Taxonomy" id="2576840"/>
    <lineage>
        <taxon>Bacteria</taxon>
        <taxon>Pseudomonadati</taxon>
        <taxon>Pseudomonadota</taxon>
        <taxon>Gammaproteobacteria</taxon>
        <taxon>Cellvibrionales</taxon>
        <taxon>Microbulbiferaceae</taxon>
        <taxon>Microbulbifer</taxon>
    </lineage>
</organism>
<dbReference type="InterPro" id="IPR000531">
    <property type="entry name" value="Beta-barrel_TonB"/>
</dbReference>
<keyword evidence="16" id="KW-1185">Reference proteome</keyword>
<dbReference type="Pfam" id="PF00593">
    <property type="entry name" value="TonB_dep_Rec_b-barrel"/>
    <property type="match status" value="1"/>
</dbReference>
<dbReference type="SUPFAM" id="SSF56935">
    <property type="entry name" value="Porins"/>
    <property type="match status" value="1"/>
</dbReference>
<dbReference type="Proteomes" id="UP000306791">
    <property type="component" value="Unassembled WGS sequence"/>
</dbReference>
<keyword evidence="5 12" id="KW-0812">Transmembrane</keyword>
<protein>
    <submittedName>
        <fullName evidence="15">TonB-dependent receptor</fullName>
    </submittedName>
</protein>
<dbReference type="PANTHER" id="PTHR32552:SF89">
    <property type="entry name" value="CATECHOLATE SIDEROPHORE RECEPTOR FIU"/>
    <property type="match status" value="1"/>
</dbReference>
<keyword evidence="3 12" id="KW-1134">Transmembrane beta strand</keyword>
<dbReference type="EMBL" id="VANI01000022">
    <property type="protein sequence ID" value="TLM74372.1"/>
    <property type="molecule type" value="Genomic_DNA"/>
</dbReference>
<dbReference type="Gene3D" id="2.170.130.10">
    <property type="entry name" value="TonB-dependent receptor, plug domain"/>
    <property type="match status" value="1"/>
</dbReference>
<dbReference type="Gene3D" id="2.40.170.20">
    <property type="entry name" value="TonB-dependent receptor, beta-barrel domain"/>
    <property type="match status" value="1"/>
</dbReference>
<keyword evidence="8" id="KW-0406">Ion transport</keyword>
<feature type="chain" id="PRO_5046524827" evidence="13">
    <location>
        <begin position="30"/>
        <end position="777"/>
    </location>
</feature>
<evidence type="ECO:0000256" key="3">
    <source>
        <dbReference type="ARBA" id="ARBA00022452"/>
    </source>
</evidence>
<dbReference type="RefSeq" id="WP_138237157.1">
    <property type="nucleotide sequence ID" value="NZ_CP185860.1"/>
</dbReference>
<keyword evidence="6 13" id="KW-0732">Signal</keyword>
<comment type="similarity">
    <text evidence="12">Belongs to the TonB-dependent receptor family.</text>
</comment>
<keyword evidence="2 12" id="KW-0813">Transport</keyword>
<dbReference type="PANTHER" id="PTHR32552">
    <property type="entry name" value="FERRICHROME IRON RECEPTOR-RELATED"/>
    <property type="match status" value="1"/>
</dbReference>
<sequence>MTRRIHPAVSVSISAVALSGALGALPTVAQEAKAEAGQMEEVVVQARRTSQADLAIGENEVSQTVGVTRDELLSAPAGISGLKMLESLPGFNVQTDGALGLYEFGNSVQVRAFSLSQIGFVLDGVPMGRSDAFGGSPIFRYVDNENLGSVLASPGAGDVSMPSYSSLGPIVSYSTTEPDKEAGGVVSLTGGDDNLLRSFLRLDTGDINGFSAYLSRSKTDSDLWRGPGTIDREHIEGKARYEFDEDTYIQAALVSNDFHDYDSPSGTEAQFDTDYYYAYEGALPEGCINPQPGVYDYNGDGTIDDQDFTPVNTGGNCTSYYEDRVNIRKDKLYSLSLSTDLGQDIYLNSIWYLEDKDGFGVSPDSYTNSLSIYQEQAAAGLDVIHPRGVQYGYSGVGGERQGFVTGIDWYLGQHTLSFGGWYEDETYNRTQLRYNKTGGSADGKVIWDEVAYYRRNYTSVRETVQLYLKDTIALLDDRLNIEVGAKALAIDYRLDGYRDYADYEIDGAPGYGPQTITAEYSDSFLPMIGAVYNLNDTDQFFASWSESFALPKGADDIFSVATSFEAPAPAGETAENIEFGFRTSRAQYNGALSAYYTTFDNRLVVGNILNPATGEPESFYVNAGETTAWGMELSGVYMPAIFEEQLYFNANLSYNHAELSDGFGSNPAGSLLADSPEWLFTGGITWEPTLWMVANFSVKYTGTRYADYAQQFEMDDYTVASAYVDITGDEFGFSNTSLRMNLDNVFNTEALSFVYAGSPYYRPLSPRTFQATVTYNF</sequence>
<keyword evidence="11 12" id="KW-0998">Cell outer membrane</keyword>
<keyword evidence="15" id="KW-0675">Receptor</keyword>
<evidence type="ECO:0000256" key="13">
    <source>
        <dbReference type="SAM" id="SignalP"/>
    </source>
</evidence>
<evidence type="ECO:0000256" key="2">
    <source>
        <dbReference type="ARBA" id="ARBA00022448"/>
    </source>
</evidence>
<evidence type="ECO:0000256" key="7">
    <source>
        <dbReference type="ARBA" id="ARBA00023004"/>
    </source>
</evidence>
<evidence type="ECO:0000256" key="10">
    <source>
        <dbReference type="ARBA" id="ARBA00023136"/>
    </source>
</evidence>
<keyword evidence="4" id="KW-0410">Iron transport</keyword>
<comment type="subcellular location">
    <subcellularLocation>
        <location evidence="1 12">Cell outer membrane</location>
        <topology evidence="1 12">Multi-pass membrane protein</topology>
    </subcellularLocation>
</comment>
<dbReference type="InterPro" id="IPR037066">
    <property type="entry name" value="Plug_dom_sf"/>
</dbReference>
<evidence type="ECO:0000256" key="1">
    <source>
        <dbReference type="ARBA" id="ARBA00004571"/>
    </source>
</evidence>
<comment type="caution">
    <text evidence="15">The sequence shown here is derived from an EMBL/GenBank/DDBJ whole genome shotgun (WGS) entry which is preliminary data.</text>
</comment>
<dbReference type="PROSITE" id="PS00018">
    <property type="entry name" value="EF_HAND_1"/>
    <property type="match status" value="1"/>
</dbReference>
<feature type="domain" description="TonB-dependent receptor-like beta-barrel" evidence="14">
    <location>
        <begin position="294"/>
        <end position="745"/>
    </location>
</feature>
<evidence type="ECO:0000256" key="5">
    <source>
        <dbReference type="ARBA" id="ARBA00022692"/>
    </source>
</evidence>
<dbReference type="InterPro" id="IPR018247">
    <property type="entry name" value="EF_Hand_1_Ca_BS"/>
</dbReference>
<keyword evidence="10 12" id="KW-0472">Membrane</keyword>
<evidence type="ECO:0000256" key="4">
    <source>
        <dbReference type="ARBA" id="ARBA00022496"/>
    </source>
</evidence>
<proteinExistence type="inferred from homology"/>
<reference evidence="15 16" key="1">
    <citation type="submission" date="2019-05" db="EMBL/GenBank/DDBJ databases">
        <title>Microbulbifer harenosus sp. nov., an alginate-degrading bacterium isolated from coastal sand.</title>
        <authorList>
            <person name="Huang H."/>
            <person name="Mo K."/>
            <person name="Bao S."/>
        </authorList>
    </citation>
    <scope>NUCLEOTIDE SEQUENCE [LARGE SCALE GENOMIC DNA]</scope>
    <source>
        <strain evidence="15 16">HB161719</strain>
    </source>
</reference>
<evidence type="ECO:0000259" key="14">
    <source>
        <dbReference type="Pfam" id="PF00593"/>
    </source>
</evidence>
<dbReference type="PROSITE" id="PS52016">
    <property type="entry name" value="TONB_DEPENDENT_REC_3"/>
    <property type="match status" value="1"/>
</dbReference>
<name>A0ABY2UDN2_9GAMM</name>
<evidence type="ECO:0000256" key="12">
    <source>
        <dbReference type="PROSITE-ProRule" id="PRU01360"/>
    </source>
</evidence>
<evidence type="ECO:0000256" key="11">
    <source>
        <dbReference type="ARBA" id="ARBA00023237"/>
    </source>
</evidence>
<evidence type="ECO:0000256" key="6">
    <source>
        <dbReference type="ARBA" id="ARBA00022729"/>
    </source>
</evidence>
<dbReference type="InterPro" id="IPR039426">
    <property type="entry name" value="TonB-dep_rcpt-like"/>
</dbReference>
<evidence type="ECO:0000256" key="9">
    <source>
        <dbReference type="ARBA" id="ARBA00023077"/>
    </source>
</evidence>
<keyword evidence="7" id="KW-0408">Iron</keyword>
<evidence type="ECO:0000256" key="8">
    <source>
        <dbReference type="ARBA" id="ARBA00023065"/>
    </source>
</evidence>
<evidence type="ECO:0000313" key="16">
    <source>
        <dbReference type="Proteomes" id="UP000306791"/>
    </source>
</evidence>
<evidence type="ECO:0000313" key="15">
    <source>
        <dbReference type="EMBL" id="TLM74372.1"/>
    </source>
</evidence>
<feature type="signal peptide" evidence="13">
    <location>
        <begin position="1"/>
        <end position="29"/>
    </location>
</feature>
<accession>A0ABY2UDN2</accession>